<keyword evidence="3" id="KW-0677">Repeat</keyword>
<dbReference type="EMBL" id="CAJVPI010000312">
    <property type="protein sequence ID" value="CAG8517581.1"/>
    <property type="molecule type" value="Genomic_DNA"/>
</dbReference>
<reference evidence="13" key="1">
    <citation type="submission" date="2021-06" db="EMBL/GenBank/DDBJ databases">
        <authorList>
            <person name="Kallberg Y."/>
            <person name="Tangrot J."/>
            <person name="Rosling A."/>
        </authorList>
    </citation>
    <scope>NUCLEOTIDE SEQUENCE</scope>
    <source>
        <strain evidence="13">BR232B</strain>
    </source>
</reference>
<evidence type="ECO:0000256" key="3">
    <source>
        <dbReference type="ARBA" id="ARBA00022737"/>
    </source>
</evidence>
<feature type="region of interest" description="Disordered" evidence="11">
    <location>
        <begin position="276"/>
        <end position="316"/>
    </location>
</feature>
<evidence type="ECO:0000256" key="8">
    <source>
        <dbReference type="ARBA" id="ARBA00023163"/>
    </source>
</evidence>
<dbReference type="Pfam" id="PF00096">
    <property type="entry name" value="zf-C2H2"/>
    <property type="match status" value="2"/>
</dbReference>
<dbReference type="SMART" id="SM00355">
    <property type="entry name" value="ZnF_C2H2"/>
    <property type="match status" value="3"/>
</dbReference>
<comment type="subcellular location">
    <subcellularLocation>
        <location evidence="1">Nucleus</location>
    </subcellularLocation>
</comment>
<keyword evidence="8" id="KW-0804">Transcription</keyword>
<evidence type="ECO:0000256" key="1">
    <source>
        <dbReference type="ARBA" id="ARBA00004123"/>
    </source>
</evidence>
<gene>
    <name evidence="13" type="ORF">PBRASI_LOCUS3446</name>
</gene>
<dbReference type="GO" id="GO:0031519">
    <property type="term" value="C:PcG protein complex"/>
    <property type="evidence" value="ECO:0007669"/>
    <property type="project" value="TreeGrafter"/>
</dbReference>
<dbReference type="AlphaFoldDB" id="A0A9N9F897"/>
<dbReference type="Gene3D" id="3.30.160.60">
    <property type="entry name" value="Classic Zinc Finger"/>
    <property type="match status" value="3"/>
</dbReference>
<dbReference type="GO" id="GO:0005667">
    <property type="term" value="C:transcription regulator complex"/>
    <property type="evidence" value="ECO:0007669"/>
    <property type="project" value="TreeGrafter"/>
</dbReference>
<dbReference type="GO" id="GO:0008270">
    <property type="term" value="F:zinc ion binding"/>
    <property type="evidence" value="ECO:0007669"/>
    <property type="project" value="UniProtKB-KW"/>
</dbReference>
<keyword evidence="4 10" id="KW-0863">Zinc-finger</keyword>
<evidence type="ECO:0000313" key="14">
    <source>
        <dbReference type="Proteomes" id="UP000789739"/>
    </source>
</evidence>
<feature type="domain" description="C2H2-type" evidence="12">
    <location>
        <begin position="373"/>
        <end position="400"/>
    </location>
</feature>
<proteinExistence type="predicted"/>
<keyword evidence="5" id="KW-0862">Zinc</keyword>
<evidence type="ECO:0000256" key="10">
    <source>
        <dbReference type="PROSITE-ProRule" id="PRU00042"/>
    </source>
</evidence>
<dbReference type="PROSITE" id="PS00028">
    <property type="entry name" value="ZINC_FINGER_C2H2_1"/>
    <property type="match status" value="2"/>
</dbReference>
<keyword evidence="9" id="KW-0539">Nucleus</keyword>
<dbReference type="GO" id="GO:0000785">
    <property type="term" value="C:chromatin"/>
    <property type="evidence" value="ECO:0007669"/>
    <property type="project" value="TreeGrafter"/>
</dbReference>
<keyword evidence="7" id="KW-0238">DNA-binding</keyword>
<evidence type="ECO:0000259" key="12">
    <source>
        <dbReference type="PROSITE" id="PS50157"/>
    </source>
</evidence>
<organism evidence="13 14">
    <name type="scientific">Paraglomus brasilianum</name>
    <dbReference type="NCBI Taxonomy" id="144538"/>
    <lineage>
        <taxon>Eukaryota</taxon>
        <taxon>Fungi</taxon>
        <taxon>Fungi incertae sedis</taxon>
        <taxon>Mucoromycota</taxon>
        <taxon>Glomeromycotina</taxon>
        <taxon>Glomeromycetes</taxon>
        <taxon>Paraglomerales</taxon>
        <taxon>Paraglomeraceae</taxon>
        <taxon>Paraglomus</taxon>
    </lineage>
</organism>
<dbReference type="GO" id="GO:0000981">
    <property type="term" value="F:DNA-binding transcription factor activity, RNA polymerase II-specific"/>
    <property type="evidence" value="ECO:0007669"/>
    <property type="project" value="TreeGrafter"/>
</dbReference>
<evidence type="ECO:0000256" key="7">
    <source>
        <dbReference type="ARBA" id="ARBA00023125"/>
    </source>
</evidence>
<feature type="domain" description="C2H2-type" evidence="12">
    <location>
        <begin position="345"/>
        <end position="372"/>
    </location>
</feature>
<evidence type="ECO:0000256" key="11">
    <source>
        <dbReference type="SAM" id="MobiDB-lite"/>
    </source>
</evidence>
<evidence type="ECO:0000256" key="5">
    <source>
        <dbReference type="ARBA" id="ARBA00022833"/>
    </source>
</evidence>
<feature type="region of interest" description="Disordered" evidence="11">
    <location>
        <begin position="83"/>
        <end position="103"/>
    </location>
</feature>
<comment type="caution">
    <text evidence="13">The sequence shown here is derived from an EMBL/GenBank/DDBJ whole genome shotgun (WGS) entry which is preliminary data.</text>
</comment>
<protein>
    <submittedName>
        <fullName evidence="13">8526_t:CDS:1</fullName>
    </submittedName>
</protein>
<dbReference type="InterPro" id="IPR036236">
    <property type="entry name" value="Znf_C2H2_sf"/>
</dbReference>
<dbReference type="OrthoDB" id="8922241at2759"/>
<sequence>MTALAGNTFLNMPYMESLDSLNCALNQNTFDNVDSTDSFLKSEIFPQKQQVSTCAVSSTNNNQQQNGAAFVFNEQTNNKRAAVSTSTNNKINNSSPSNASSAIDSGISSIKSEEYNAYGSILDVDSAVSSGGSSPTHILLGEFDNTLPQLTYYSQLCEEDSTSEASFASATSPTMPPNDFPSYSFSDNLQPYTTSYYDIINQPPPFEPNPTVPQSMDQMRFIIYEPTNDGAPLVPTLNQSTIWPAMVPPDALTRNTFQPQSGLSFPYEFAANSVTSPIDPASSSSSPQLAPQQTQTGAGANGQQQQPTQQQQQMIKCPHEDCPKTFSRLYNLKAHLRSHSPARPYQCPMCPRSFSRKHDLQRHIRVHTGVKPYQCPCCHKAFARTDALRRHFKMEETCRSSPEVQNMKTRRRYSDLH</sequence>
<dbReference type="GO" id="GO:0000978">
    <property type="term" value="F:RNA polymerase II cis-regulatory region sequence-specific DNA binding"/>
    <property type="evidence" value="ECO:0007669"/>
    <property type="project" value="TreeGrafter"/>
</dbReference>
<dbReference type="PANTHER" id="PTHR14003">
    <property type="entry name" value="TRANSCRIPTIONAL REPRESSOR PROTEIN YY"/>
    <property type="match status" value="1"/>
</dbReference>
<keyword evidence="6" id="KW-0805">Transcription regulation</keyword>
<evidence type="ECO:0000256" key="2">
    <source>
        <dbReference type="ARBA" id="ARBA00022723"/>
    </source>
</evidence>
<dbReference type="PANTHER" id="PTHR14003:SF19">
    <property type="entry name" value="YY2 TRANSCRIPTION FACTOR"/>
    <property type="match status" value="1"/>
</dbReference>
<evidence type="ECO:0000256" key="9">
    <source>
        <dbReference type="ARBA" id="ARBA00023242"/>
    </source>
</evidence>
<accession>A0A9N9F897</accession>
<dbReference type="PROSITE" id="PS50157">
    <property type="entry name" value="ZINC_FINGER_C2H2_2"/>
    <property type="match status" value="3"/>
</dbReference>
<evidence type="ECO:0000313" key="13">
    <source>
        <dbReference type="EMBL" id="CAG8517581.1"/>
    </source>
</evidence>
<feature type="domain" description="C2H2-type" evidence="12">
    <location>
        <begin position="315"/>
        <end position="344"/>
    </location>
</feature>
<dbReference type="InterPro" id="IPR013087">
    <property type="entry name" value="Znf_C2H2_type"/>
</dbReference>
<dbReference type="FunFam" id="3.30.160.60:FF:000064">
    <property type="entry name" value="Early growth response protein 3"/>
    <property type="match status" value="1"/>
</dbReference>
<name>A0A9N9F897_9GLOM</name>
<feature type="compositionally biased region" description="Low complexity" evidence="11">
    <location>
        <begin position="276"/>
        <end position="313"/>
    </location>
</feature>
<dbReference type="Proteomes" id="UP000789739">
    <property type="component" value="Unassembled WGS sequence"/>
</dbReference>
<evidence type="ECO:0000256" key="6">
    <source>
        <dbReference type="ARBA" id="ARBA00023015"/>
    </source>
</evidence>
<dbReference type="SUPFAM" id="SSF57667">
    <property type="entry name" value="beta-beta-alpha zinc fingers"/>
    <property type="match status" value="2"/>
</dbReference>
<evidence type="ECO:0000256" key="4">
    <source>
        <dbReference type="ARBA" id="ARBA00022771"/>
    </source>
</evidence>
<feature type="compositionally biased region" description="Low complexity" evidence="11">
    <location>
        <begin position="84"/>
        <end position="103"/>
    </location>
</feature>
<keyword evidence="2" id="KW-0479">Metal-binding</keyword>
<keyword evidence="14" id="KW-1185">Reference proteome</keyword>